<protein>
    <submittedName>
        <fullName evidence="8">Voltage-gated sodium channel</fullName>
    </submittedName>
</protein>
<dbReference type="InterPro" id="IPR005821">
    <property type="entry name" value="Ion_trans_dom"/>
</dbReference>
<dbReference type="PANTHER" id="PTHR10037:SF62">
    <property type="entry name" value="SODIUM CHANNEL PROTEIN 60E"/>
    <property type="match status" value="1"/>
</dbReference>
<dbReference type="Gene3D" id="1.20.120.350">
    <property type="entry name" value="Voltage-gated potassium channels. Chain C"/>
    <property type="match status" value="1"/>
</dbReference>
<evidence type="ECO:0000256" key="1">
    <source>
        <dbReference type="ARBA" id="ARBA00004141"/>
    </source>
</evidence>
<evidence type="ECO:0000313" key="9">
    <source>
        <dbReference type="Proteomes" id="UP000215224"/>
    </source>
</evidence>
<evidence type="ECO:0000256" key="5">
    <source>
        <dbReference type="SAM" id="Coils"/>
    </source>
</evidence>
<dbReference type="RefSeq" id="WP_066416064.1">
    <property type="nucleotide sequence ID" value="NZ_CP018866.1"/>
</dbReference>
<keyword evidence="8" id="KW-0407">Ion channel</keyword>
<feature type="transmembrane region" description="Helical" evidence="6">
    <location>
        <begin position="46"/>
        <end position="65"/>
    </location>
</feature>
<feature type="transmembrane region" description="Helical" evidence="6">
    <location>
        <begin position="165"/>
        <end position="181"/>
    </location>
</feature>
<proteinExistence type="predicted"/>
<dbReference type="KEGG" id="bcoh:BC6307_22385"/>
<feature type="transmembrane region" description="Helical" evidence="6">
    <location>
        <begin position="201"/>
        <end position="221"/>
    </location>
</feature>
<dbReference type="Proteomes" id="UP000215224">
    <property type="component" value="Chromosome"/>
</dbReference>
<dbReference type="Gene3D" id="1.10.287.70">
    <property type="match status" value="1"/>
</dbReference>
<evidence type="ECO:0000256" key="3">
    <source>
        <dbReference type="ARBA" id="ARBA00022989"/>
    </source>
</evidence>
<dbReference type="Pfam" id="PF00520">
    <property type="entry name" value="Ion_trans"/>
    <property type="match status" value="1"/>
</dbReference>
<keyword evidence="4 6" id="KW-0472">Membrane</keyword>
<keyword evidence="8" id="KW-0406">Ion transport</keyword>
<name>A0A223KWJ3_9BACI</name>
<dbReference type="SUPFAM" id="SSF81324">
    <property type="entry name" value="Voltage-gated potassium channels"/>
    <property type="match status" value="1"/>
</dbReference>
<feature type="domain" description="Ion transport" evidence="7">
    <location>
        <begin position="14"/>
        <end position="234"/>
    </location>
</feature>
<dbReference type="STRING" id="1314751.GCA_001591425_02276"/>
<feature type="coiled-coil region" evidence="5">
    <location>
        <begin position="233"/>
        <end position="267"/>
    </location>
</feature>
<evidence type="ECO:0000256" key="4">
    <source>
        <dbReference type="ARBA" id="ARBA00023136"/>
    </source>
</evidence>
<keyword evidence="5" id="KW-0175">Coiled coil</keyword>
<sequence>MKQLKNNVRKIVEHKYFTNIVITVILLNAIMIGLETYPVLYSENESIFQLFEVFFLWFFTIEIAMRMLSEKKLFHFFKSSWNVFDFIIVAGVLLFSGTYFLSAIRILRVFRVLRAITVIPSLQRLVTAFLKTIPSLGTIMILLGLLFYIFAVLGVLFYREISPEYFGSLHLAFITLFQVITLESWASGIFRPIFEASPLSWIYFISFILIGTFIVLNLVVGELLNNIQETREEERKEDKVELTRKELDKLSNEIAELKQLLLQKDVKK</sequence>
<dbReference type="GO" id="GO:0001518">
    <property type="term" value="C:voltage-gated sodium channel complex"/>
    <property type="evidence" value="ECO:0007669"/>
    <property type="project" value="TreeGrafter"/>
</dbReference>
<dbReference type="EMBL" id="CP018866">
    <property type="protein sequence ID" value="AST93826.1"/>
    <property type="molecule type" value="Genomic_DNA"/>
</dbReference>
<gene>
    <name evidence="8" type="ORF">BC6307_22385</name>
</gene>
<dbReference type="InterPro" id="IPR027359">
    <property type="entry name" value="Volt_channel_dom_sf"/>
</dbReference>
<keyword evidence="9" id="KW-1185">Reference proteome</keyword>
<reference evidence="8 9" key="1">
    <citation type="submission" date="2016-12" db="EMBL/GenBank/DDBJ databases">
        <title>The whole genome sequencing and assembly of Bacillus cohnii DSM 6307T strain.</title>
        <authorList>
            <person name="Lee Y.-J."/>
            <person name="Yi H."/>
            <person name="Bahn Y.-S."/>
            <person name="Kim J.F."/>
            <person name="Lee D.-W."/>
        </authorList>
    </citation>
    <scope>NUCLEOTIDE SEQUENCE [LARGE SCALE GENOMIC DNA]</scope>
    <source>
        <strain evidence="8 9">DSM 6307</strain>
    </source>
</reference>
<keyword evidence="3 6" id="KW-1133">Transmembrane helix</keyword>
<dbReference type="PANTHER" id="PTHR10037">
    <property type="entry name" value="VOLTAGE-GATED CATION CHANNEL CALCIUM AND SODIUM"/>
    <property type="match status" value="1"/>
</dbReference>
<feature type="transmembrane region" description="Helical" evidence="6">
    <location>
        <begin position="139"/>
        <end position="158"/>
    </location>
</feature>
<dbReference type="AlphaFoldDB" id="A0A223KWJ3"/>
<organism evidence="8 9">
    <name type="scientific">Sutcliffiella cohnii</name>
    <dbReference type="NCBI Taxonomy" id="33932"/>
    <lineage>
        <taxon>Bacteria</taxon>
        <taxon>Bacillati</taxon>
        <taxon>Bacillota</taxon>
        <taxon>Bacilli</taxon>
        <taxon>Bacillales</taxon>
        <taxon>Bacillaceae</taxon>
        <taxon>Sutcliffiella</taxon>
    </lineage>
</organism>
<evidence type="ECO:0000256" key="2">
    <source>
        <dbReference type="ARBA" id="ARBA00022692"/>
    </source>
</evidence>
<keyword evidence="2 6" id="KW-0812">Transmembrane</keyword>
<accession>A0A223KWJ3</accession>
<keyword evidence="8" id="KW-0813">Transport</keyword>
<evidence type="ECO:0000313" key="8">
    <source>
        <dbReference type="EMBL" id="AST93826.1"/>
    </source>
</evidence>
<feature type="transmembrane region" description="Helical" evidence="6">
    <location>
        <begin position="16"/>
        <end position="34"/>
    </location>
</feature>
<comment type="subcellular location">
    <subcellularLocation>
        <location evidence="1">Membrane</location>
        <topology evidence="1">Multi-pass membrane protein</topology>
    </subcellularLocation>
</comment>
<evidence type="ECO:0000259" key="7">
    <source>
        <dbReference type="Pfam" id="PF00520"/>
    </source>
</evidence>
<dbReference type="GO" id="GO:0005248">
    <property type="term" value="F:voltage-gated sodium channel activity"/>
    <property type="evidence" value="ECO:0007669"/>
    <property type="project" value="TreeGrafter"/>
</dbReference>
<feature type="transmembrane region" description="Helical" evidence="6">
    <location>
        <begin position="86"/>
        <end position="107"/>
    </location>
</feature>
<dbReference type="InterPro" id="IPR043203">
    <property type="entry name" value="VGCC_Ca_Na"/>
</dbReference>
<evidence type="ECO:0000256" key="6">
    <source>
        <dbReference type="SAM" id="Phobius"/>
    </source>
</evidence>